<comment type="caution">
    <text evidence="1">The sequence shown here is derived from an EMBL/GenBank/DDBJ whole genome shotgun (WGS) entry which is preliminary data.</text>
</comment>
<evidence type="ECO:0000313" key="1">
    <source>
        <dbReference type="EMBL" id="CAE7478452.1"/>
    </source>
</evidence>
<sequence>MQLGMLAEKAVSKIHLCVIHLRSSARAEIHWTGVEDMAQIQYTSARHQLCAGSPEVEETLAALLAPREMVLLTLTAIAAGTAGAGVTWSRCGKAALGRKMKSLAESLISKALAGSPCKLGSVDFKLSGCEMQIGVSGVEIGNLAPYKSESLLRIPSVYVSVNLKSFATSGFRQATIEELIVDGLQLTVEKIHLSTSNVKDLLDKMNQKELDDMPAPENEPDEQVTGVVSQATYTAGRVAGIVSNTASGINQLGQSTAARVAAIGKPHKQEERKEAKVCIKMVDIRSITVRSVNSLVTDQSSSLSMKAPPIRIKNFSESHGTQKAAQMIQLLLKEILGSASRVVTDLAKESVSSAGSYLGDAVSTVSTAAASVGTAVGGAVGGAVLYSADSVCVFWNWLSQPALPSK</sequence>
<dbReference type="Proteomes" id="UP000604046">
    <property type="component" value="Unassembled WGS sequence"/>
</dbReference>
<dbReference type="EMBL" id="CAJNDS010002446">
    <property type="protein sequence ID" value="CAE7478452.1"/>
    <property type="molecule type" value="Genomic_DNA"/>
</dbReference>
<dbReference type="OrthoDB" id="429685at2759"/>
<keyword evidence="2" id="KW-1185">Reference proteome</keyword>
<evidence type="ECO:0000313" key="2">
    <source>
        <dbReference type="Proteomes" id="UP000604046"/>
    </source>
</evidence>
<gene>
    <name evidence="1" type="ORF">SNAT2548_LOCUS26870</name>
</gene>
<reference evidence="1" key="1">
    <citation type="submission" date="2021-02" db="EMBL/GenBank/DDBJ databases">
        <authorList>
            <person name="Dougan E. K."/>
            <person name="Rhodes N."/>
            <person name="Thang M."/>
            <person name="Chan C."/>
        </authorList>
    </citation>
    <scope>NUCLEOTIDE SEQUENCE</scope>
</reference>
<organism evidence="1 2">
    <name type="scientific">Symbiodinium natans</name>
    <dbReference type="NCBI Taxonomy" id="878477"/>
    <lineage>
        <taxon>Eukaryota</taxon>
        <taxon>Sar</taxon>
        <taxon>Alveolata</taxon>
        <taxon>Dinophyceae</taxon>
        <taxon>Suessiales</taxon>
        <taxon>Symbiodiniaceae</taxon>
        <taxon>Symbiodinium</taxon>
    </lineage>
</organism>
<name>A0A812SGH9_9DINO</name>
<dbReference type="AlphaFoldDB" id="A0A812SGH9"/>
<protein>
    <submittedName>
        <fullName evidence="1">Uncharacterized protein</fullName>
    </submittedName>
</protein>
<proteinExistence type="predicted"/>
<accession>A0A812SGH9</accession>